<dbReference type="Proteomes" id="UP000258927">
    <property type="component" value="Plasmid pHL2708X3"/>
</dbReference>
<dbReference type="GO" id="GO:0042602">
    <property type="term" value="F:riboflavin reductase (NADPH) activity"/>
    <property type="evidence" value="ECO:0007669"/>
    <property type="project" value="TreeGrafter"/>
</dbReference>
<comment type="similarity">
    <text evidence="1">Belongs to the non-flavoprotein flavin reductase family.</text>
</comment>
<evidence type="ECO:0000259" key="3">
    <source>
        <dbReference type="SMART" id="SM00903"/>
    </source>
</evidence>
<proteinExistence type="inferred from homology"/>
<dbReference type="Pfam" id="PF01613">
    <property type="entry name" value="Flavin_Reduct"/>
    <property type="match status" value="1"/>
</dbReference>
<reference evidence="4 5" key="1">
    <citation type="submission" date="2017-05" db="EMBL/GenBank/DDBJ databases">
        <title>Genome Analysis of Maritalea myrionectae HL2708#5.</title>
        <authorList>
            <consortium name="Cotde Inc.-PKNU"/>
            <person name="Jang D."/>
            <person name="Oh H.-M."/>
        </authorList>
    </citation>
    <scope>NUCLEOTIDE SEQUENCE [LARGE SCALE GENOMIC DNA]</scope>
    <source>
        <strain evidence="4 5">HL2708#5</strain>
        <plasmid evidence="5">phl2708x3</plasmid>
    </source>
</reference>
<dbReference type="InterPro" id="IPR012349">
    <property type="entry name" value="Split_barrel_FMN-bd"/>
</dbReference>
<accession>A0A2R4MJD7</accession>
<dbReference type="SMART" id="SM00903">
    <property type="entry name" value="Flavin_Reduct"/>
    <property type="match status" value="1"/>
</dbReference>
<dbReference type="GO" id="GO:0004497">
    <property type="term" value="F:monooxygenase activity"/>
    <property type="evidence" value="ECO:0007669"/>
    <property type="project" value="UniProtKB-KW"/>
</dbReference>
<dbReference type="PANTHER" id="PTHR30466:SF11">
    <property type="entry name" value="FLAVIN-DEPENDENT MONOOXYGENASE, REDUCTASE SUBUNIT HSAB"/>
    <property type="match status" value="1"/>
</dbReference>
<evidence type="ECO:0000256" key="2">
    <source>
        <dbReference type="ARBA" id="ARBA00023002"/>
    </source>
</evidence>
<dbReference type="KEGG" id="mmyr:MXMO3_03577"/>
<geneLocation type="plasmid" evidence="5">
    <name>phl2708x3</name>
</geneLocation>
<dbReference type="InterPro" id="IPR050268">
    <property type="entry name" value="NADH-dep_flavin_reductase"/>
</dbReference>
<evidence type="ECO:0000256" key="1">
    <source>
        <dbReference type="ARBA" id="ARBA00008898"/>
    </source>
</evidence>
<dbReference type="GO" id="GO:0010181">
    <property type="term" value="F:FMN binding"/>
    <property type="evidence" value="ECO:0007669"/>
    <property type="project" value="InterPro"/>
</dbReference>
<dbReference type="AlphaFoldDB" id="A0A2R4MJD7"/>
<keyword evidence="2" id="KW-0560">Oxidoreductase</keyword>
<keyword evidence="4" id="KW-0614">Plasmid</keyword>
<organism evidence="4 5">
    <name type="scientific">Maritalea myrionectae</name>
    <dbReference type="NCBI Taxonomy" id="454601"/>
    <lineage>
        <taxon>Bacteria</taxon>
        <taxon>Pseudomonadati</taxon>
        <taxon>Pseudomonadota</taxon>
        <taxon>Alphaproteobacteria</taxon>
        <taxon>Hyphomicrobiales</taxon>
        <taxon>Devosiaceae</taxon>
        <taxon>Maritalea</taxon>
    </lineage>
</organism>
<evidence type="ECO:0000313" key="5">
    <source>
        <dbReference type="Proteomes" id="UP000258927"/>
    </source>
</evidence>
<keyword evidence="4" id="KW-0503">Monooxygenase</keyword>
<sequence length="168" mass="18034">MSAQAQLAEAISPTELRRAFSVFPTGVVAVCALIEGKPVGFAVNSFNSVSLDPPLVSICVGNTSSTWPMLAKADRLGLTVLGASHSELCRKLASRTADRFEGAAWTAKDNGAILIDDGALWLECRQSAAFPAGDHEMIMLEVHEAKLFATIDPLVFHQSQFRELMGET</sequence>
<dbReference type="InterPro" id="IPR002563">
    <property type="entry name" value="Flavin_Rdtase-like_dom"/>
</dbReference>
<dbReference type="RefSeq" id="WP_117397027.1">
    <property type="nucleotide sequence ID" value="NZ_CP021331.1"/>
</dbReference>
<protein>
    <submittedName>
        <fullName evidence="4">Flavin-dependent monooxygenase, reductase subunit HsaB</fullName>
    </submittedName>
</protein>
<name>A0A2R4MJD7_9HYPH</name>
<feature type="domain" description="Flavin reductase like" evidence="3">
    <location>
        <begin position="20"/>
        <end position="163"/>
    </location>
</feature>
<gene>
    <name evidence="4" type="ORF">MXMO3_03577</name>
</gene>
<dbReference type="Gene3D" id="2.30.110.10">
    <property type="entry name" value="Electron Transport, Fmn-binding Protein, Chain A"/>
    <property type="match status" value="1"/>
</dbReference>
<keyword evidence="5" id="KW-1185">Reference proteome</keyword>
<dbReference type="SUPFAM" id="SSF50475">
    <property type="entry name" value="FMN-binding split barrel"/>
    <property type="match status" value="1"/>
</dbReference>
<evidence type="ECO:0000313" key="4">
    <source>
        <dbReference type="EMBL" id="AVX06080.1"/>
    </source>
</evidence>
<dbReference type="PANTHER" id="PTHR30466">
    <property type="entry name" value="FLAVIN REDUCTASE"/>
    <property type="match status" value="1"/>
</dbReference>
<dbReference type="EMBL" id="CP021331">
    <property type="protein sequence ID" value="AVX06080.1"/>
    <property type="molecule type" value="Genomic_DNA"/>
</dbReference>